<dbReference type="InterPro" id="IPR002334">
    <property type="entry name" value="Allerg_PlipaseA1"/>
</dbReference>
<feature type="domain" description="Lipase" evidence="5">
    <location>
        <begin position="10"/>
        <end position="281"/>
    </location>
</feature>
<proteinExistence type="inferred from homology"/>
<dbReference type="InterPro" id="IPR013818">
    <property type="entry name" value="Lipase"/>
</dbReference>
<keyword evidence="3" id="KW-0964">Secreted</keyword>
<evidence type="ECO:0000256" key="3">
    <source>
        <dbReference type="ARBA" id="ARBA00022525"/>
    </source>
</evidence>
<comment type="similarity">
    <text evidence="2 4">Belongs to the AB hydrolase superfamily. Lipase family.</text>
</comment>
<name>A0A1J1IPR1_9DIPT</name>
<evidence type="ECO:0000256" key="1">
    <source>
        <dbReference type="ARBA" id="ARBA00004613"/>
    </source>
</evidence>
<evidence type="ECO:0000313" key="6">
    <source>
        <dbReference type="EMBL" id="CRL01706.1"/>
    </source>
</evidence>
<organism evidence="6 7">
    <name type="scientific">Clunio marinus</name>
    <dbReference type="NCBI Taxonomy" id="568069"/>
    <lineage>
        <taxon>Eukaryota</taxon>
        <taxon>Metazoa</taxon>
        <taxon>Ecdysozoa</taxon>
        <taxon>Arthropoda</taxon>
        <taxon>Hexapoda</taxon>
        <taxon>Insecta</taxon>
        <taxon>Pterygota</taxon>
        <taxon>Neoptera</taxon>
        <taxon>Endopterygota</taxon>
        <taxon>Diptera</taxon>
        <taxon>Nematocera</taxon>
        <taxon>Chironomoidea</taxon>
        <taxon>Chironomidae</taxon>
        <taxon>Clunio</taxon>
    </lineage>
</organism>
<evidence type="ECO:0000256" key="4">
    <source>
        <dbReference type="RuleBase" id="RU004262"/>
    </source>
</evidence>
<dbReference type="PRINTS" id="PR00825">
    <property type="entry name" value="DOLALLERGEN"/>
</dbReference>
<comment type="subcellular location">
    <subcellularLocation>
        <location evidence="1">Secreted</location>
    </subcellularLocation>
</comment>
<dbReference type="Proteomes" id="UP000183832">
    <property type="component" value="Unassembled WGS sequence"/>
</dbReference>
<evidence type="ECO:0000313" key="7">
    <source>
        <dbReference type="Proteomes" id="UP000183832"/>
    </source>
</evidence>
<keyword evidence="7" id="KW-1185">Reference proteome</keyword>
<dbReference type="Gene3D" id="3.40.50.1820">
    <property type="entry name" value="alpha/beta hydrolase"/>
    <property type="match status" value="1"/>
</dbReference>
<dbReference type="EMBL" id="CVRI01000056">
    <property type="protein sequence ID" value="CRL01706.1"/>
    <property type="molecule type" value="Genomic_DNA"/>
</dbReference>
<sequence>MGNLNRVDSDVDKFEIIELNETEKLLTHPGYDNNKPTVVYVYGFNEKFKSKSTQTLVESYIERGDHNILVVEWAKYNRGSYPYFVIPNTQKIGEIIGKVLLRMNKSGFKLENFHLVGHSAGGQLVGATGRNYKIFSNDEFEITRITALDPASPDFNDPDVEVVLISKNDGKFVDIIHTDSSLFGDDDSVGTVDFFPNGGRDQPGCVGLPEDFCSHQRSWQFYSESVRSKNVEIFNSVSCLSWENFKKNECEIIQKDVFMGIDADPQLAGNFFLQTNDQAPFNRGENGTSYQISYKEPNERNPNAFTNFFELMKFP</sequence>
<dbReference type="InterPro" id="IPR000734">
    <property type="entry name" value="TAG_lipase"/>
</dbReference>
<gene>
    <name evidence="6" type="ORF">CLUMA_CG014922</name>
</gene>
<dbReference type="GO" id="GO:0016042">
    <property type="term" value="P:lipid catabolic process"/>
    <property type="evidence" value="ECO:0007669"/>
    <property type="project" value="TreeGrafter"/>
</dbReference>
<accession>A0A1J1IPR1</accession>
<dbReference type="PANTHER" id="PTHR11610">
    <property type="entry name" value="LIPASE"/>
    <property type="match status" value="1"/>
</dbReference>
<evidence type="ECO:0000256" key="2">
    <source>
        <dbReference type="ARBA" id="ARBA00010701"/>
    </source>
</evidence>
<reference evidence="6 7" key="1">
    <citation type="submission" date="2015-04" db="EMBL/GenBank/DDBJ databases">
        <authorList>
            <person name="Syromyatnikov M.Y."/>
            <person name="Popov V.N."/>
        </authorList>
    </citation>
    <scope>NUCLEOTIDE SEQUENCE [LARGE SCALE GENOMIC DNA]</scope>
</reference>
<evidence type="ECO:0000259" key="5">
    <source>
        <dbReference type="Pfam" id="PF00151"/>
    </source>
</evidence>
<dbReference type="Pfam" id="PF00151">
    <property type="entry name" value="Lipase"/>
    <property type="match status" value="1"/>
</dbReference>
<dbReference type="AlphaFoldDB" id="A0A1J1IPR1"/>
<dbReference type="SUPFAM" id="SSF53474">
    <property type="entry name" value="alpha/beta-Hydrolases"/>
    <property type="match status" value="1"/>
</dbReference>
<dbReference type="GO" id="GO:0017171">
    <property type="term" value="F:serine hydrolase activity"/>
    <property type="evidence" value="ECO:0007669"/>
    <property type="project" value="TreeGrafter"/>
</dbReference>
<dbReference type="InterPro" id="IPR029058">
    <property type="entry name" value="AB_hydrolase_fold"/>
</dbReference>
<protein>
    <submittedName>
        <fullName evidence="6">CLUMA_CG014922, isoform A</fullName>
    </submittedName>
</protein>
<dbReference type="GO" id="GO:0016298">
    <property type="term" value="F:lipase activity"/>
    <property type="evidence" value="ECO:0007669"/>
    <property type="project" value="InterPro"/>
</dbReference>
<dbReference type="STRING" id="568069.A0A1J1IPR1"/>
<dbReference type="OrthoDB" id="199913at2759"/>
<dbReference type="PANTHER" id="PTHR11610:SF37">
    <property type="entry name" value="GH01208P"/>
    <property type="match status" value="1"/>
</dbReference>
<dbReference type="PRINTS" id="PR00821">
    <property type="entry name" value="TAGLIPASE"/>
</dbReference>
<dbReference type="GO" id="GO:0005615">
    <property type="term" value="C:extracellular space"/>
    <property type="evidence" value="ECO:0007669"/>
    <property type="project" value="TreeGrafter"/>
</dbReference>